<keyword evidence="4" id="KW-0297">G-protein coupled receptor</keyword>
<dbReference type="GO" id="GO:0004930">
    <property type="term" value="F:G protein-coupled receptor activity"/>
    <property type="evidence" value="ECO:0007669"/>
    <property type="project" value="UniProtKB-KW"/>
</dbReference>
<dbReference type="Proteomes" id="UP000694845">
    <property type="component" value="Unplaced"/>
</dbReference>
<dbReference type="Gene3D" id="1.20.1070.10">
    <property type="entry name" value="Rhodopsin 7-helix transmembrane proteins"/>
    <property type="match status" value="2"/>
</dbReference>
<sequence length="417" mass="46138">MSFNASESDFQGSETELFAIPLSVTVFVWHLLIVLVGVPGNVLIIVVFWAKPRRTSTAVFIMALAAADLFACLARFCEVVYQGVELSGSTPPLDLYRAITVVNNLSLTDAALMTALIALDRHDCVCRYRNRLLSHRRARGAVAFVCFLSVFSNIPLFVYISGNAGWSVVVFVKQVLFYSMDVLVVFVCYGMVYTAIHNHVRVGIANRLSRAEHSASSLSETPASDRRIVVQPDIASIKAKQPPAIPYVETPCCSLNTSALALGSGHVSLDRQTFGPRITPLARYLEVSTTERQDTTLGLEQSESIGGSRRRSLSNARAIRSSVRGGPPVALQRKTTRMLFLTSLIFLLTYIPYWVFVGMTLTGRPRDAAYQIMANVLHLLFLNNAVNPLIYGMANRRFRTDVRDVLRKMCGRKPTPP</sequence>
<dbReference type="PANTHER" id="PTHR24238">
    <property type="entry name" value="G-PROTEIN COUPLED RECEPTOR"/>
    <property type="match status" value="1"/>
</dbReference>
<dbReference type="AlphaFoldDB" id="A0A8B7ZBV2"/>
<evidence type="ECO:0000313" key="10">
    <source>
        <dbReference type="Proteomes" id="UP000694845"/>
    </source>
</evidence>
<feature type="domain" description="G-protein coupled receptors family 1 profile" evidence="9">
    <location>
        <begin position="40"/>
        <end position="391"/>
    </location>
</feature>
<evidence type="ECO:0000256" key="2">
    <source>
        <dbReference type="ARBA" id="ARBA00022692"/>
    </source>
</evidence>
<dbReference type="GO" id="GO:0016020">
    <property type="term" value="C:membrane"/>
    <property type="evidence" value="ECO:0007669"/>
    <property type="project" value="UniProtKB-SubCell"/>
</dbReference>
<reference evidence="11" key="1">
    <citation type="submission" date="2025-08" db="UniProtKB">
        <authorList>
            <consortium name="RefSeq"/>
        </authorList>
    </citation>
    <scope>IDENTIFICATION</scope>
</reference>
<dbReference type="PANTHER" id="PTHR24238:SF47">
    <property type="entry name" value="ECDYSTEROIDS_DOPAMINE RECEPTOR-RELATED"/>
    <property type="match status" value="1"/>
</dbReference>
<evidence type="ECO:0000256" key="5">
    <source>
        <dbReference type="ARBA" id="ARBA00023136"/>
    </source>
</evidence>
<gene>
    <name evidence="11" type="primary">LOC110984636</name>
</gene>
<evidence type="ECO:0000256" key="3">
    <source>
        <dbReference type="ARBA" id="ARBA00022989"/>
    </source>
</evidence>
<dbReference type="SUPFAM" id="SSF81321">
    <property type="entry name" value="Family A G protein-coupled receptor-like"/>
    <property type="match status" value="1"/>
</dbReference>
<feature type="transmembrane region" description="Helical" evidence="8">
    <location>
        <begin position="140"/>
        <end position="160"/>
    </location>
</feature>
<dbReference type="SMART" id="SM01381">
    <property type="entry name" value="7TM_GPCR_Srsx"/>
    <property type="match status" value="1"/>
</dbReference>
<name>A0A8B7ZBV2_ACAPL</name>
<dbReference type="CDD" id="cd00637">
    <property type="entry name" value="7tm_classA_rhodopsin-like"/>
    <property type="match status" value="1"/>
</dbReference>
<dbReference type="RefSeq" id="XP_022100696.1">
    <property type="nucleotide sequence ID" value="XM_022245004.1"/>
</dbReference>
<dbReference type="InterPro" id="IPR017452">
    <property type="entry name" value="GPCR_Rhodpsn_7TM"/>
</dbReference>
<feature type="transmembrane region" description="Helical" evidence="8">
    <location>
        <begin position="96"/>
        <end position="119"/>
    </location>
</feature>
<dbReference type="OrthoDB" id="9946013at2759"/>
<dbReference type="Pfam" id="PF00001">
    <property type="entry name" value="7tm_1"/>
    <property type="match status" value="1"/>
</dbReference>
<feature type="transmembrane region" description="Helical" evidence="8">
    <location>
        <begin position="27"/>
        <end position="50"/>
    </location>
</feature>
<evidence type="ECO:0000256" key="8">
    <source>
        <dbReference type="SAM" id="Phobius"/>
    </source>
</evidence>
<dbReference type="GeneID" id="110984636"/>
<evidence type="ECO:0000256" key="1">
    <source>
        <dbReference type="ARBA" id="ARBA00004141"/>
    </source>
</evidence>
<dbReference type="PRINTS" id="PR00237">
    <property type="entry name" value="GPCRRHODOPSN"/>
</dbReference>
<keyword evidence="2 8" id="KW-0812">Transmembrane</keyword>
<evidence type="ECO:0000256" key="4">
    <source>
        <dbReference type="ARBA" id="ARBA00023040"/>
    </source>
</evidence>
<proteinExistence type="predicted"/>
<evidence type="ECO:0000313" key="11">
    <source>
        <dbReference type="RefSeq" id="XP_022100696.1"/>
    </source>
</evidence>
<keyword evidence="3 8" id="KW-1133">Transmembrane helix</keyword>
<feature type="transmembrane region" description="Helical" evidence="8">
    <location>
        <begin position="57"/>
        <end position="76"/>
    </location>
</feature>
<evidence type="ECO:0000256" key="7">
    <source>
        <dbReference type="ARBA" id="ARBA00023224"/>
    </source>
</evidence>
<keyword evidence="7" id="KW-0807">Transducer</keyword>
<keyword evidence="6" id="KW-0675">Receptor</keyword>
<dbReference type="PROSITE" id="PS50262">
    <property type="entry name" value="G_PROTEIN_RECEP_F1_2"/>
    <property type="match status" value="1"/>
</dbReference>
<feature type="transmembrane region" description="Helical" evidence="8">
    <location>
        <begin position="368"/>
        <end position="390"/>
    </location>
</feature>
<protein>
    <submittedName>
        <fullName evidence="11">Uncharacterized protein LOC110984636</fullName>
    </submittedName>
</protein>
<dbReference type="KEGG" id="aplc:110984636"/>
<comment type="subcellular location">
    <subcellularLocation>
        <location evidence="1">Membrane</location>
        <topology evidence="1">Multi-pass membrane protein</topology>
    </subcellularLocation>
</comment>
<accession>A0A8B7ZBV2</accession>
<feature type="transmembrane region" description="Helical" evidence="8">
    <location>
        <begin position="338"/>
        <end position="356"/>
    </location>
</feature>
<keyword evidence="5 8" id="KW-0472">Membrane</keyword>
<keyword evidence="10" id="KW-1185">Reference proteome</keyword>
<organism evidence="10 11">
    <name type="scientific">Acanthaster planci</name>
    <name type="common">Crown-of-thorns starfish</name>
    <dbReference type="NCBI Taxonomy" id="133434"/>
    <lineage>
        <taxon>Eukaryota</taxon>
        <taxon>Metazoa</taxon>
        <taxon>Echinodermata</taxon>
        <taxon>Eleutherozoa</taxon>
        <taxon>Asterozoa</taxon>
        <taxon>Asteroidea</taxon>
        <taxon>Valvatacea</taxon>
        <taxon>Valvatida</taxon>
        <taxon>Acanthasteridae</taxon>
        <taxon>Acanthaster</taxon>
    </lineage>
</organism>
<dbReference type="InterPro" id="IPR000276">
    <property type="entry name" value="GPCR_Rhodpsn"/>
</dbReference>
<feature type="transmembrane region" description="Helical" evidence="8">
    <location>
        <begin position="175"/>
        <end position="196"/>
    </location>
</feature>
<evidence type="ECO:0000256" key="6">
    <source>
        <dbReference type="ARBA" id="ARBA00023170"/>
    </source>
</evidence>
<evidence type="ECO:0000259" key="9">
    <source>
        <dbReference type="PROSITE" id="PS50262"/>
    </source>
</evidence>